<keyword evidence="1" id="KW-0812">Transmembrane</keyword>
<dbReference type="AlphaFoldDB" id="A0AAD3H9T3"/>
<evidence type="ECO:0000256" key="1">
    <source>
        <dbReference type="SAM" id="Phobius"/>
    </source>
</evidence>
<name>A0AAD3H9T3_9STRA</name>
<keyword evidence="1" id="KW-1133">Transmembrane helix</keyword>
<organism evidence="2 3">
    <name type="scientific">Chaetoceros tenuissimus</name>
    <dbReference type="NCBI Taxonomy" id="426638"/>
    <lineage>
        <taxon>Eukaryota</taxon>
        <taxon>Sar</taxon>
        <taxon>Stramenopiles</taxon>
        <taxon>Ochrophyta</taxon>
        <taxon>Bacillariophyta</taxon>
        <taxon>Coscinodiscophyceae</taxon>
        <taxon>Chaetocerotophycidae</taxon>
        <taxon>Chaetocerotales</taxon>
        <taxon>Chaetocerotaceae</taxon>
        <taxon>Chaetoceros</taxon>
    </lineage>
</organism>
<proteinExistence type="predicted"/>
<protein>
    <submittedName>
        <fullName evidence="2">Uncharacterized protein</fullName>
    </submittedName>
</protein>
<evidence type="ECO:0000313" key="2">
    <source>
        <dbReference type="EMBL" id="GFH55486.1"/>
    </source>
</evidence>
<evidence type="ECO:0000313" key="3">
    <source>
        <dbReference type="Proteomes" id="UP001054902"/>
    </source>
</evidence>
<keyword evidence="1" id="KW-0472">Membrane</keyword>
<sequence length="125" mass="14500">MDFFGNKPASIFDLFQTTFQIFWRGWKTFLSVYFLVNFLGFISGFGIGMGLAIAQYELKVALNIAQVCDCFWSSIFEGAINQVVATIYIGGDPCYKRSFKKGWSKKWTLFEYYLVVMLLQEQLIY</sequence>
<comment type="caution">
    <text evidence="2">The sequence shown here is derived from an EMBL/GenBank/DDBJ whole genome shotgun (WGS) entry which is preliminary data.</text>
</comment>
<dbReference type="EMBL" id="BLLK01000049">
    <property type="protein sequence ID" value="GFH55486.1"/>
    <property type="molecule type" value="Genomic_DNA"/>
</dbReference>
<feature type="transmembrane region" description="Helical" evidence="1">
    <location>
        <begin position="32"/>
        <end position="54"/>
    </location>
</feature>
<keyword evidence="3" id="KW-1185">Reference proteome</keyword>
<dbReference type="Proteomes" id="UP001054902">
    <property type="component" value="Unassembled WGS sequence"/>
</dbReference>
<reference evidence="2 3" key="1">
    <citation type="journal article" date="2021" name="Sci. Rep.">
        <title>The genome of the diatom Chaetoceros tenuissimus carries an ancient integrated fragment of an extant virus.</title>
        <authorList>
            <person name="Hongo Y."/>
            <person name="Kimura K."/>
            <person name="Takaki Y."/>
            <person name="Yoshida Y."/>
            <person name="Baba S."/>
            <person name="Kobayashi G."/>
            <person name="Nagasaki K."/>
            <person name="Hano T."/>
            <person name="Tomaru Y."/>
        </authorList>
    </citation>
    <scope>NUCLEOTIDE SEQUENCE [LARGE SCALE GENOMIC DNA]</scope>
    <source>
        <strain evidence="2 3">NIES-3715</strain>
    </source>
</reference>
<gene>
    <name evidence="2" type="ORF">CTEN210_11962</name>
</gene>
<accession>A0AAD3H9T3</accession>